<proteinExistence type="predicted"/>
<evidence type="ECO:0000313" key="1">
    <source>
        <dbReference type="EMBL" id="RKE43522.1"/>
    </source>
</evidence>
<sequence>MGATIILCRNAPELLLLDTRKNKKHYYFIDSNRKV</sequence>
<dbReference type="EMBL" id="RAPY01000007">
    <property type="protein sequence ID" value="RKE43522.1"/>
    <property type="molecule type" value="Genomic_DNA"/>
</dbReference>
<organism evidence="1 2">
    <name type="scientific">Sphingobacterium detergens</name>
    <dbReference type="NCBI Taxonomy" id="1145106"/>
    <lineage>
        <taxon>Bacteria</taxon>
        <taxon>Pseudomonadati</taxon>
        <taxon>Bacteroidota</taxon>
        <taxon>Sphingobacteriia</taxon>
        <taxon>Sphingobacteriales</taxon>
        <taxon>Sphingobacteriaceae</taxon>
        <taxon>Sphingobacterium</taxon>
    </lineage>
</organism>
<evidence type="ECO:0000313" key="2">
    <source>
        <dbReference type="Proteomes" id="UP000286246"/>
    </source>
</evidence>
<comment type="caution">
    <text evidence="1">The sequence shown here is derived from an EMBL/GenBank/DDBJ whole genome shotgun (WGS) entry which is preliminary data.</text>
</comment>
<dbReference type="AlphaFoldDB" id="A0A420AGM9"/>
<protein>
    <submittedName>
        <fullName evidence="1">Uncharacterized protein</fullName>
    </submittedName>
</protein>
<dbReference type="Proteomes" id="UP000286246">
    <property type="component" value="Unassembled WGS sequence"/>
</dbReference>
<accession>A0A420AGM9</accession>
<gene>
    <name evidence="1" type="ORF">DFQ12_5308</name>
</gene>
<keyword evidence="2" id="KW-1185">Reference proteome</keyword>
<reference evidence="1 2" key="1">
    <citation type="submission" date="2018-09" db="EMBL/GenBank/DDBJ databases">
        <title>Genomic Encyclopedia of Type Strains, Phase III (KMG-III): the genomes of soil and plant-associated and newly described type strains.</title>
        <authorList>
            <person name="Whitman W."/>
        </authorList>
    </citation>
    <scope>NUCLEOTIDE SEQUENCE [LARGE SCALE GENOMIC DNA]</scope>
    <source>
        <strain evidence="1 2">CECT 7938</strain>
    </source>
</reference>
<name>A0A420AGM9_SPHD1</name>